<gene>
    <name evidence="6" type="primary">LOC109469368</name>
</gene>
<dbReference type="GeneID" id="109469368"/>
<keyword evidence="1" id="KW-0433">Leucine-rich repeat</keyword>
<dbReference type="GO" id="GO:0031012">
    <property type="term" value="C:extracellular matrix"/>
    <property type="evidence" value="ECO:0007669"/>
    <property type="project" value="TreeGrafter"/>
</dbReference>
<proteinExistence type="predicted"/>
<dbReference type="PANTHER" id="PTHR24373">
    <property type="entry name" value="SLIT RELATED LEUCINE-RICH REPEAT NEURONAL PROTEIN"/>
    <property type="match status" value="1"/>
</dbReference>
<organism evidence="5 6">
    <name type="scientific">Branchiostoma belcheri</name>
    <name type="common">Amphioxus</name>
    <dbReference type="NCBI Taxonomy" id="7741"/>
    <lineage>
        <taxon>Eukaryota</taxon>
        <taxon>Metazoa</taxon>
        <taxon>Chordata</taxon>
        <taxon>Cephalochordata</taxon>
        <taxon>Leptocardii</taxon>
        <taxon>Amphioxiformes</taxon>
        <taxon>Branchiostomatidae</taxon>
        <taxon>Branchiostoma</taxon>
    </lineage>
</organism>
<dbReference type="InterPro" id="IPR003591">
    <property type="entry name" value="Leu-rich_rpt_typical-subtyp"/>
</dbReference>
<dbReference type="RefSeq" id="XP_019623430.1">
    <property type="nucleotide sequence ID" value="XM_019767871.1"/>
</dbReference>
<keyword evidence="3" id="KW-0677">Repeat</keyword>
<evidence type="ECO:0000256" key="2">
    <source>
        <dbReference type="ARBA" id="ARBA00022729"/>
    </source>
</evidence>
<feature type="chain" id="PRO_5027580747" evidence="4">
    <location>
        <begin position="25"/>
        <end position="175"/>
    </location>
</feature>
<dbReference type="AlphaFoldDB" id="A0A6P4Y378"/>
<dbReference type="SMART" id="SM00369">
    <property type="entry name" value="LRR_TYP"/>
    <property type="match status" value="5"/>
</dbReference>
<dbReference type="Pfam" id="PF13855">
    <property type="entry name" value="LRR_8"/>
    <property type="match status" value="2"/>
</dbReference>
<dbReference type="PROSITE" id="PS51450">
    <property type="entry name" value="LRR"/>
    <property type="match status" value="2"/>
</dbReference>
<protein>
    <submittedName>
        <fullName evidence="6">Leucine-rich repeat-containing protein 4B-like</fullName>
    </submittedName>
</protein>
<dbReference type="FunFam" id="3.80.10.10:FF:000732">
    <property type="entry name" value="GD11101"/>
    <property type="match status" value="1"/>
</dbReference>
<dbReference type="KEGG" id="bbel:109469368"/>
<keyword evidence="5" id="KW-1185">Reference proteome</keyword>
<dbReference type="InterPro" id="IPR032675">
    <property type="entry name" value="LRR_dom_sf"/>
</dbReference>
<evidence type="ECO:0000256" key="4">
    <source>
        <dbReference type="SAM" id="SignalP"/>
    </source>
</evidence>
<evidence type="ECO:0000313" key="6">
    <source>
        <dbReference type="RefSeq" id="XP_019623430.1"/>
    </source>
</evidence>
<evidence type="ECO:0000256" key="1">
    <source>
        <dbReference type="ARBA" id="ARBA00022614"/>
    </source>
</evidence>
<dbReference type="Proteomes" id="UP000515135">
    <property type="component" value="Unplaced"/>
</dbReference>
<feature type="signal peptide" evidence="4">
    <location>
        <begin position="1"/>
        <end position="24"/>
    </location>
</feature>
<dbReference type="InterPro" id="IPR001611">
    <property type="entry name" value="Leu-rich_rpt"/>
</dbReference>
<reference evidence="6" key="1">
    <citation type="submission" date="2025-08" db="UniProtKB">
        <authorList>
            <consortium name="RefSeq"/>
        </authorList>
    </citation>
    <scope>IDENTIFICATION</scope>
    <source>
        <tissue evidence="6">Gonad</tissue>
    </source>
</reference>
<dbReference type="GO" id="GO:0005615">
    <property type="term" value="C:extracellular space"/>
    <property type="evidence" value="ECO:0007669"/>
    <property type="project" value="TreeGrafter"/>
</dbReference>
<dbReference type="SUPFAM" id="SSF52058">
    <property type="entry name" value="L domain-like"/>
    <property type="match status" value="1"/>
</dbReference>
<sequence length="175" mass="19727">MGRKLLHLLVYLLIILKEPNMPEANAVVCGCKPSWRSYYCRRNEGLTSIPQKLPTSISKLLCLEHNKISKIEDGALANLPRLGALYLNDNQITTIHCDAFAYLPCLYSLDLRNNQITTIHSDTFANLPQLQSLCLKKNKITTIHSDTFANLPKLRFLSLYDNQITTIPSEWAGPG</sequence>
<dbReference type="PANTHER" id="PTHR24373:SF398">
    <property type="entry name" value="LEUCINE-RICH REPEAT-CONTAINING G-PROTEIN COUPLED RECEPTOR 6"/>
    <property type="match status" value="1"/>
</dbReference>
<keyword evidence="2 4" id="KW-0732">Signal</keyword>
<dbReference type="InterPro" id="IPR050328">
    <property type="entry name" value="Dev_Immune_Receptor"/>
</dbReference>
<accession>A0A6P4Y378</accession>
<dbReference type="OrthoDB" id="9229163at2759"/>
<dbReference type="Gene3D" id="3.80.10.10">
    <property type="entry name" value="Ribonuclease Inhibitor"/>
    <property type="match status" value="1"/>
</dbReference>
<evidence type="ECO:0000256" key="3">
    <source>
        <dbReference type="ARBA" id="ARBA00022737"/>
    </source>
</evidence>
<name>A0A6P4Y378_BRABE</name>
<evidence type="ECO:0000313" key="5">
    <source>
        <dbReference type="Proteomes" id="UP000515135"/>
    </source>
</evidence>